<dbReference type="Proteomes" id="UP000003586">
    <property type="component" value="Chromosome"/>
</dbReference>
<dbReference type="InterPro" id="IPR002372">
    <property type="entry name" value="PQQ_rpt_dom"/>
</dbReference>
<dbReference type="GO" id="GO:0048038">
    <property type="term" value="F:quinone binding"/>
    <property type="evidence" value="ECO:0007669"/>
    <property type="project" value="InterPro"/>
</dbReference>
<dbReference type="GO" id="GO:0009055">
    <property type="term" value="F:electron transfer activity"/>
    <property type="evidence" value="ECO:0007669"/>
    <property type="project" value="InterPro"/>
</dbReference>
<evidence type="ECO:0000256" key="6">
    <source>
        <dbReference type="ARBA" id="ARBA00023002"/>
    </source>
</evidence>
<dbReference type="Pfam" id="PF01011">
    <property type="entry name" value="PQQ"/>
    <property type="match status" value="2"/>
</dbReference>
<dbReference type="GO" id="GO:0016020">
    <property type="term" value="C:membrane"/>
    <property type="evidence" value="ECO:0007669"/>
    <property type="project" value="InterPro"/>
</dbReference>
<dbReference type="HOGENOM" id="CLU_018478_1_1_10"/>
<evidence type="ECO:0000256" key="3">
    <source>
        <dbReference type="ARBA" id="ARBA00022617"/>
    </source>
</evidence>
<comment type="cofactor">
    <cofactor evidence="1">
        <name>pyrroloquinoline quinone</name>
        <dbReference type="ChEBI" id="CHEBI:58442"/>
    </cofactor>
</comment>
<evidence type="ECO:0000256" key="7">
    <source>
        <dbReference type="ARBA" id="ARBA00023004"/>
    </source>
</evidence>
<dbReference type="SUPFAM" id="SSF50998">
    <property type="entry name" value="Quinoprotein alcohol dehydrogenase-like"/>
    <property type="match status" value="1"/>
</dbReference>
<dbReference type="GO" id="GO:0046872">
    <property type="term" value="F:metal ion binding"/>
    <property type="evidence" value="ECO:0007669"/>
    <property type="project" value="UniProtKB-KW"/>
</dbReference>
<keyword evidence="7 8" id="KW-0408">Iron</keyword>
<dbReference type="InterPro" id="IPR018391">
    <property type="entry name" value="PQQ_b-propeller_rpt"/>
</dbReference>
<dbReference type="SUPFAM" id="SSF46626">
    <property type="entry name" value="Cytochrome c"/>
    <property type="match status" value="1"/>
</dbReference>
<dbReference type="InterPro" id="IPR017511">
    <property type="entry name" value="PQQ_mDH"/>
</dbReference>
<comment type="similarity">
    <text evidence="2">Belongs to the bacterial PQQ dehydrogenase family.</text>
</comment>
<keyword evidence="5" id="KW-0732">Signal</keyword>
<dbReference type="PROSITE" id="PS51257">
    <property type="entry name" value="PROKAR_LIPOPROTEIN"/>
    <property type="match status" value="1"/>
</dbReference>
<dbReference type="PANTHER" id="PTHR32303:SF4">
    <property type="entry name" value="QUINOPROTEIN GLUCOSE DEHYDROGENASE"/>
    <property type="match status" value="1"/>
</dbReference>
<keyword evidence="11" id="KW-1185">Reference proteome</keyword>
<name>W0F342_9BACT</name>
<evidence type="ECO:0000256" key="1">
    <source>
        <dbReference type="ARBA" id="ARBA00001931"/>
    </source>
</evidence>
<keyword evidence="6" id="KW-0560">Oxidoreductase</keyword>
<evidence type="ECO:0000256" key="2">
    <source>
        <dbReference type="ARBA" id="ARBA00008156"/>
    </source>
</evidence>
<dbReference type="AlphaFoldDB" id="W0F342"/>
<proteinExistence type="inferred from homology"/>
<dbReference type="OrthoDB" id="9794322at2"/>
<sequence length="717" mass="77999">MTILSKKYIRLAEQLLLFILSAFCSCKNDAVDYTKWENYAGTKDGMRYSALDQIDTVNVTRLQEVWRFSTYDKDTMDKSQIQCNPIVVNGILYGVSPASKLFALDAATGRPRWIFDPAGKDSGGGQKPGSFNISRGVTWWTDGGDSRIFYNAGKKIFAVAAGTGALIKSFGHNGWIDLSEQLGRDAGANPYVVGTTPGIIYKNLLIVGSRVAETADAAPGDIRAYDVRTGGLRWSFHTIPHPGEKGYETWPDTSAWKKLGGANCWAGMSVDEQRGIVYVPTGSVAGDFYGGIRKGTNLFANSIVALDAATGNYLWHYQTVHHDLWDRDLPANPNLVTVTVNGKKTEALAQITKQGYIFLLDRTNGKPVFEIKEMPVSTNGLPGEEPWPTQPVPVLPEPFARQQFAAADVFSIDTAGKAELMERFNKIKYHQLFDPPSKEGGWIFPGFDGGGEWGGAAADPQSSILYVFSSELPWSLTMVDVPRRNASAGQRLYNQYCASCHQPDLRGAGTSFPSLVNIADRLAPAAIKGVIQQGRNRMPSFAGLAPEAINSLVAYITHQQEKERPAGDSGTILDQVPYMMTGYNRFLDKNGYPGIRPPWGTLNAVNLNTGKLLWKVPVGEYPELTRKGIPVTGTEGYGGPIVTKGGLVFIAASRDKKIRAFDKYTGKQLWSADLPAAGFATPASYMVRGVQYIVIACGGGKIGSASGDEYVAFALKK</sequence>
<dbReference type="KEGG" id="nso:NIASO_12300"/>
<evidence type="ECO:0000256" key="8">
    <source>
        <dbReference type="PROSITE-ProRule" id="PRU00433"/>
    </source>
</evidence>
<dbReference type="PROSITE" id="PS51007">
    <property type="entry name" value="CYTC"/>
    <property type="match status" value="1"/>
</dbReference>
<dbReference type="GO" id="GO:0020037">
    <property type="term" value="F:heme binding"/>
    <property type="evidence" value="ECO:0007669"/>
    <property type="project" value="InterPro"/>
</dbReference>
<dbReference type="Gene3D" id="2.140.10.10">
    <property type="entry name" value="Quinoprotein alcohol dehydrogenase-like superfamily"/>
    <property type="match status" value="2"/>
</dbReference>
<evidence type="ECO:0000313" key="10">
    <source>
        <dbReference type="EMBL" id="AHF15721.1"/>
    </source>
</evidence>
<dbReference type="InterPro" id="IPR009056">
    <property type="entry name" value="Cyt_c-like_dom"/>
</dbReference>
<dbReference type="STRING" id="929713.NIASO_12300"/>
<keyword evidence="3 8" id="KW-0349">Heme</keyword>
<dbReference type="InterPro" id="IPR036909">
    <property type="entry name" value="Cyt_c-like_dom_sf"/>
</dbReference>
<feature type="domain" description="Cytochrome c" evidence="9">
    <location>
        <begin position="484"/>
        <end position="560"/>
    </location>
</feature>
<accession>W0F342</accession>
<evidence type="ECO:0000256" key="5">
    <source>
        <dbReference type="ARBA" id="ARBA00022729"/>
    </source>
</evidence>
<reference evidence="10 11" key="1">
    <citation type="submission" date="2013-12" db="EMBL/GenBank/DDBJ databases">
        <authorList>
            <consortium name="DOE Joint Genome Institute"/>
            <person name="Eisen J."/>
            <person name="Huntemann M."/>
            <person name="Han J."/>
            <person name="Chen A."/>
            <person name="Kyrpides N."/>
            <person name="Mavromatis K."/>
            <person name="Markowitz V."/>
            <person name="Palaniappan K."/>
            <person name="Ivanova N."/>
            <person name="Schaumberg A."/>
            <person name="Pati A."/>
            <person name="Liolios K."/>
            <person name="Nordberg H.P."/>
            <person name="Cantor M.N."/>
            <person name="Hua S.X."/>
            <person name="Woyke T."/>
        </authorList>
    </citation>
    <scope>NUCLEOTIDE SEQUENCE [LARGE SCALE GENOMIC DNA]</scope>
    <source>
        <strain evidence="11">DSM 19437</strain>
    </source>
</reference>
<protein>
    <submittedName>
        <fullName evidence="10">Pyrrolo-quinoline quinone</fullName>
    </submittedName>
</protein>
<dbReference type="PANTHER" id="PTHR32303">
    <property type="entry name" value="QUINOPROTEIN ALCOHOL DEHYDROGENASE (CYTOCHROME C)"/>
    <property type="match status" value="1"/>
</dbReference>
<dbReference type="GO" id="GO:0008876">
    <property type="term" value="F:quinoprotein glucose dehydrogenase activity"/>
    <property type="evidence" value="ECO:0007669"/>
    <property type="project" value="TreeGrafter"/>
</dbReference>
<dbReference type="InterPro" id="IPR011047">
    <property type="entry name" value="Quinoprotein_ADH-like_sf"/>
</dbReference>
<dbReference type="eggNOG" id="COG4993">
    <property type="taxonomic scope" value="Bacteria"/>
</dbReference>
<dbReference type="EMBL" id="CP007035">
    <property type="protein sequence ID" value="AHF15721.1"/>
    <property type="molecule type" value="Genomic_DNA"/>
</dbReference>
<evidence type="ECO:0000313" key="11">
    <source>
        <dbReference type="Proteomes" id="UP000003586"/>
    </source>
</evidence>
<keyword evidence="4 8" id="KW-0479">Metal-binding</keyword>
<organism evidence="10 11">
    <name type="scientific">Niabella soli DSM 19437</name>
    <dbReference type="NCBI Taxonomy" id="929713"/>
    <lineage>
        <taxon>Bacteria</taxon>
        <taxon>Pseudomonadati</taxon>
        <taxon>Bacteroidota</taxon>
        <taxon>Chitinophagia</taxon>
        <taxon>Chitinophagales</taxon>
        <taxon>Chitinophagaceae</taxon>
        <taxon>Niabella</taxon>
    </lineage>
</organism>
<dbReference type="CDD" id="cd10280">
    <property type="entry name" value="PQQ_mGDH"/>
    <property type="match status" value="1"/>
</dbReference>
<evidence type="ECO:0000256" key="4">
    <source>
        <dbReference type="ARBA" id="ARBA00022723"/>
    </source>
</evidence>
<evidence type="ECO:0000259" key="9">
    <source>
        <dbReference type="PROSITE" id="PS51007"/>
    </source>
</evidence>
<gene>
    <name evidence="10" type="ORF">NIASO_12300</name>
</gene>
<dbReference type="SMART" id="SM00564">
    <property type="entry name" value="PQQ"/>
    <property type="match status" value="5"/>
</dbReference>
<dbReference type="RefSeq" id="WP_008585912.1">
    <property type="nucleotide sequence ID" value="NZ_CP007035.1"/>
</dbReference>